<accession>A0A0F7J017</accession>
<dbReference type="PANTHER" id="PTHR24279">
    <property type="entry name" value="CYTOCHROME P450"/>
    <property type="match status" value="1"/>
</dbReference>
<dbReference type="GO" id="GO:0016705">
    <property type="term" value="F:oxidoreductase activity, acting on paired donors, with incorporation or reduction of molecular oxygen"/>
    <property type="evidence" value="ECO:0007669"/>
    <property type="project" value="InterPro"/>
</dbReference>
<protein>
    <submittedName>
        <fullName evidence="10">Cytochrome P450 3078A1</fullName>
    </submittedName>
</protein>
<name>A0A0F7J017_PARNA</name>
<dbReference type="InterPro" id="IPR036396">
    <property type="entry name" value="Cyt_P450_sf"/>
</dbReference>
<evidence type="ECO:0000256" key="8">
    <source>
        <dbReference type="PIRSR" id="PIRSR602401-1"/>
    </source>
</evidence>
<dbReference type="SUPFAM" id="SSF48264">
    <property type="entry name" value="Cytochrome P450"/>
    <property type="match status" value="1"/>
</dbReference>
<dbReference type="PRINTS" id="PR00463">
    <property type="entry name" value="EP450I"/>
</dbReference>
<keyword evidence="5 9" id="KW-0560">Oxidoreductase</keyword>
<evidence type="ECO:0000256" key="2">
    <source>
        <dbReference type="ARBA" id="ARBA00010617"/>
    </source>
</evidence>
<evidence type="ECO:0000256" key="6">
    <source>
        <dbReference type="ARBA" id="ARBA00023004"/>
    </source>
</evidence>
<organism evidence="10">
    <name type="scientific">Paracyclopina nana</name>
    <name type="common">Marine copepod</name>
    <dbReference type="NCBI Taxonomy" id="565004"/>
    <lineage>
        <taxon>Eukaryota</taxon>
        <taxon>Metazoa</taxon>
        <taxon>Ecdysozoa</taxon>
        <taxon>Arthropoda</taxon>
        <taxon>Crustacea</taxon>
        <taxon>Multicrustacea</taxon>
        <taxon>Hexanauplia</taxon>
        <taxon>Copepoda</taxon>
        <taxon>Cyclopoida</taxon>
        <taxon>Cyclopettidae</taxon>
        <taxon>Paracyclopina</taxon>
    </lineage>
</organism>
<reference evidence="10" key="1">
    <citation type="journal article" date="2015" name="Environ. Sci. Technol.">
        <title>Identification of the Full 46 Cytochrome P450 (CYP) Complement and Modulation of CYP Expression in Response to Water-Accommodated Fractions of Crude Oil in the Cyclopoid Copepod Paracyclopina nana.</title>
        <authorList>
            <person name="Han J."/>
            <person name="Won E.J."/>
            <person name="Kim H.S."/>
            <person name="Nelson D.R."/>
            <person name="Lee S.J."/>
            <person name="Park H.G."/>
            <person name="Lee J.S."/>
        </authorList>
    </citation>
    <scope>NUCLEOTIDE SEQUENCE</scope>
</reference>
<dbReference type="InterPro" id="IPR001128">
    <property type="entry name" value="Cyt_P450"/>
</dbReference>
<dbReference type="Pfam" id="PF00067">
    <property type="entry name" value="p450"/>
    <property type="match status" value="1"/>
</dbReference>
<evidence type="ECO:0000256" key="5">
    <source>
        <dbReference type="ARBA" id="ARBA00023002"/>
    </source>
</evidence>
<evidence type="ECO:0000256" key="4">
    <source>
        <dbReference type="ARBA" id="ARBA00022723"/>
    </source>
</evidence>
<evidence type="ECO:0000256" key="7">
    <source>
        <dbReference type="ARBA" id="ARBA00023033"/>
    </source>
</evidence>
<dbReference type="GO" id="GO:0020037">
    <property type="term" value="F:heme binding"/>
    <property type="evidence" value="ECO:0007669"/>
    <property type="project" value="InterPro"/>
</dbReference>
<keyword evidence="6 8" id="KW-0408">Iron</keyword>
<dbReference type="CDD" id="cd11054">
    <property type="entry name" value="CYP24A1-like"/>
    <property type="match status" value="1"/>
</dbReference>
<keyword evidence="7 9" id="KW-0503">Monooxygenase</keyword>
<proteinExistence type="evidence at transcript level"/>
<evidence type="ECO:0000256" key="3">
    <source>
        <dbReference type="ARBA" id="ARBA00022617"/>
    </source>
</evidence>
<sequence length="509" mass="58716">MAKSRLFVTLVRSLSNTASNGPKPFEDIPSLPGRGLPFLGHLLHLSKQPAGVKRMWENVDGLRKKYLKADELLLRLNLPPFNPLNGRVVILFDPDDAKEVYAHEGKFPLRGPPFDAMLMMRDKRPDIYSENRGLLLEDGEKWYNIRTKVQQDLLRPKSAHFYLDSIQSVAQELVDIIRAERTLESHEISDSVYCFKRYAFEAISLIALDTRLGCLKAEIDPKTKETFEAFVKFSHSSVGLLFSVPTWRFLPPRWNKHYRQGEDAQTILLDFNKHKVLEAIERFKAKETDKADHEKPVLEKLIKKLGHDSTLPIVTAIEMLVAGVDTTSNTLGMFLYHLAINPDKQDKLRQEFMSLGTNLTVKDLDKMKYFRACLQEHFRLIPVGPSTIRMVRDDCVIKGYQIPKDTVCLWFNSLFGRDASIFENPEQFLPERWLEKKKTFSPFAVRPFGHGPRMCIGKRFAELELQVATHKILTNFAVKWKNPGPLTYGFALINQPDQKMHFQFEDLRK</sequence>
<keyword evidence="3 8" id="KW-0349">Heme</keyword>
<evidence type="ECO:0000256" key="9">
    <source>
        <dbReference type="RuleBase" id="RU000461"/>
    </source>
</evidence>
<dbReference type="GO" id="GO:0005506">
    <property type="term" value="F:iron ion binding"/>
    <property type="evidence" value="ECO:0007669"/>
    <property type="project" value="InterPro"/>
</dbReference>
<comment type="cofactor">
    <cofactor evidence="1 8">
        <name>heme</name>
        <dbReference type="ChEBI" id="CHEBI:30413"/>
    </cofactor>
</comment>
<dbReference type="Gene3D" id="1.10.630.10">
    <property type="entry name" value="Cytochrome P450"/>
    <property type="match status" value="1"/>
</dbReference>
<evidence type="ECO:0000256" key="1">
    <source>
        <dbReference type="ARBA" id="ARBA00001971"/>
    </source>
</evidence>
<dbReference type="PROSITE" id="PS00086">
    <property type="entry name" value="CYTOCHROME_P450"/>
    <property type="match status" value="1"/>
</dbReference>
<dbReference type="EMBL" id="KP899606">
    <property type="protein sequence ID" value="AKH03538.1"/>
    <property type="molecule type" value="mRNA"/>
</dbReference>
<dbReference type="InterPro" id="IPR002401">
    <property type="entry name" value="Cyt_P450_E_grp-I"/>
</dbReference>
<dbReference type="InterPro" id="IPR050479">
    <property type="entry name" value="CYP11_CYP27_families"/>
</dbReference>
<gene>
    <name evidence="10" type="primary">CYP3078A1</name>
</gene>
<comment type="similarity">
    <text evidence="2 9">Belongs to the cytochrome P450 family.</text>
</comment>
<dbReference type="AlphaFoldDB" id="A0A0F7J017"/>
<dbReference type="PANTHER" id="PTHR24279:SF120">
    <property type="entry name" value="CYTOCHROME P450"/>
    <property type="match status" value="1"/>
</dbReference>
<dbReference type="PRINTS" id="PR00385">
    <property type="entry name" value="P450"/>
</dbReference>
<dbReference type="GO" id="GO:0004497">
    <property type="term" value="F:monooxygenase activity"/>
    <property type="evidence" value="ECO:0007669"/>
    <property type="project" value="UniProtKB-KW"/>
</dbReference>
<keyword evidence="4 8" id="KW-0479">Metal-binding</keyword>
<evidence type="ECO:0000313" key="10">
    <source>
        <dbReference type="EMBL" id="AKH03538.1"/>
    </source>
</evidence>
<dbReference type="InterPro" id="IPR017972">
    <property type="entry name" value="Cyt_P450_CS"/>
</dbReference>
<feature type="binding site" description="axial binding residue" evidence="8">
    <location>
        <position position="455"/>
    </location>
    <ligand>
        <name>heme</name>
        <dbReference type="ChEBI" id="CHEBI:30413"/>
    </ligand>
    <ligandPart>
        <name>Fe</name>
        <dbReference type="ChEBI" id="CHEBI:18248"/>
    </ligandPart>
</feature>